<geneLocation type="mitochondrion" evidence="2"/>
<dbReference type="FunFam" id="3.10.28.10:FF:000010">
    <property type="entry name" value="LAGLIDADG homing endonuclease I-LtrII"/>
    <property type="match status" value="1"/>
</dbReference>
<dbReference type="GeneID" id="35116796"/>
<dbReference type="AlphaFoldDB" id="A0A2H4NRT5"/>
<dbReference type="InterPro" id="IPR027434">
    <property type="entry name" value="Homing_endonucl"/>
</dbReference>
<dbReference type="GO" id="GO:0005739">
    <property type="term" value="C:mitochondrion"/>
    <property type="evidence" value="ECO:0007669"/>
    <property type="project" value="UniProtKB-ARBA"/>
</dbReference>
<keyword evidence="2" id="KW-0496">Mitochondrion</keyword>
<sequence length="270" mass="31128">MKLGWSIYLTFEIHLHRKDRELLTNIREVLGRVGTIYDGSNKSILFSVGSLSEIIHTIIPFFDKYCLLSKKSIDYELFRKAALIMDKKEHLTEKGFYQILSIKAAMRNGLTEVLAESFPNISPVFFKFNKPLPEVLNPYWIAGFTEGEGSFMIHIQKHEECKTGKAVKLKFQITQHEKDKELLNLILMSFNCGTLITNNNSKVFAVWKFEDVFNIIIPFFQNYSLQGNKKLNFLDFIKVAHLIKNKAHLTVEGLDKIGSIKSGMHYGRDN</sequence>
<keyword evidence="2" id="KW-0540">Nuclease</keyword>
<dbReference type="Pfam" id="PF00961">
    <property type="entry name" value="LAGLIDADG_1"/>
    <property type="match status" value="2"/>
</dbReference>
<keyword evidence="2" id="KW-0378">Hydrolase</keyword>
<gene>
    <name evidence="2" type="primary">orf270</name>
</gene>
<feature type="domain" description="Homing endonuclease LAGLIDADG" evidence="1">
    <location>
        <begin position="2"/>
        <end position="81"/>
    </location>
</feature>
<reference evidence="2" key="1">
    <citation type="submission" date="2017-08" db="EMBL/GenBank/DDBJ databases">
        <title>The genome sequence of Bipolaris cookei reveals mechanisms of pathogenesis underlying target leaf spot of sorghum.</title>
        <authorList>
            <person name="Zaccaron A.Z."/>
            <person name="Bluhm B.H."/>
        </authorList>
    </citation>
    <scope>NUCLEOTIDE SEQUENCE</scope>
    <source>
        <strain evidence="2">LSLP18</strain>
    </source>
</reference>
<dbReference type="PANTHER" id="PTHR36181:SF4">
    <property type="entry name" value="LAGLIDADG ENDONUCLEASE"/>
    <property type="match status" value="1"/>
</dbReference>
<dbReference type="GO" id="GO:0004519">
    <property type="term" value="F:endonuclease activity"/>
    <property type="evidence" value="ECO:0007669"/>
    <property type="project" value="UniProtKB-KW"/>
</dbReference>
<accession>A0A2H4NRT5</accession>
<evidence type="ECO:0000259" key="1">
    <source>
        <dbReference type="Pfam" id="PF00961"/>
    </source>
</evidence>
<dbReference type="PANTHER" id="PTHR36181">
    <property type="entry name" value="INTRON-ENCODED ENDONUCLEASE AI3-RELATED"/>
    <property type="match status" value="1"/>
</dbReference>
<feature type="domain" description="Homing endonuclease LAGLIDADG" evidence="1">
    <location>
        <begin position="141"/>
        <end position="239"/>
    </location>
</feature>
<name>A0A2H4NRT5_9PLEO</name>
<dbReference type="InterPro" id="IPR004860">
    <property type="entry name" value="LAGLIDADG_dom"/>
</dbReference>
<dbReference type="InterPro" id="IPR051289">
    <property type="entry name" value="LAGLIDADG_Endonuclease"/>
</dbReference>
<dbReference type="Gene3D" id="3.10.28.10">
    <property type="entry name" value="Homing endonucleases"/>
    <property type="match status" value="2"/>
</dbReference>
<dbReference type="RefSeq" id="YP_009445547.1">
    <property type="nucleotide sequence ID" value="NC_036417.1"/>
</dbReference>
<dbReference type="SUPFAM" id="SSF55608">
    <property type="entry name" value="Homing endonucleases"/>
    <property type="match status" value="2"/>
</dbReference>
<evidence type="ECO:0000313" key="2">
    <source>
        <dbReference type="EMBL" id="ATV95710.1"/>
    </source>
</evidence>
<proteinExistence type="predicted"/>
<organism evidence="2">
    <name type="scientific">Bipolaris cookei</name>
    <dbReference type="NCBI Taxonomy" id="74410"/>
    <lineage>
        <taxon>Eukaryota</taxon>
        <taxon>Fungi</taxon>
        <taxon>Dikarya</taxon>
        <taxon>Ascomycota</taxon>
        <taxon>Pezizomycotina</taxon>
        <taxon>Dothideomycetes</taxon>
        <taxon>Pleosporomycetidae</taxon>
        <taxon>Pleosporales</taxon>
        <taxon>Pleosporineae</taxon>
        <taxon>Pleosporaceae</taxon>
        <taxon>Bipolaris</taxon>
    </lineage>
</organism>
<protein>
    <submittedName>
        <fullName evidence="2">LAGLIDADG endonuclease</fullName>
    </submittedName>
</protein>
<dbReference type="EMBL" id="MF784482">
    <property type="protein sequence ID" value="ATV95710.1"/>
    <property type="molecule type" value="Genomic_DNA"/>
</dbReference>
<keyword evidence="2" id="KW-0255">Endonuclease</keyword>